<proteinExistence type="inferred from homology"/>
<comment type="caution">
    <text evidence="11">The sequence shown here is derived from an EMBL/GenBank/DDBJ whole genome shotgun (WGS) entry which is preliminary data.</text>
</comment>
<comment type="subcellular location">
    <subcellularLocation>
        <location evidence="1">Membrane</location>
        <topology evidence="1">Lipid-anchor</topology>
        <topology evidence="1">GPI-anchor</topology>
    </subcellularLocation>
    <subcellularLocation>
        <location evidence="2">Secreted</location>
    </subcellularLocation>
</comment>
<keyword evidence="5" id="KW-0336">GPI-anchor</keyword>
<dbReference type="InterPro" id="IPR008427">
    <property type="entry name" value="Extracellular_membr_CFEM_dom"/>
</dbReference>
<feature type="signal peptide" evidence="9">
    <location>
        <begin position="1"/>
        <end position="16"/>
    </location>
</feature>
<accession>A0AB34FTC0</accession>
<dbReference type="GO" id="GO:0005576">
    <property type="term" value="C:extracellular region"/>
    <property type="evidence" value="ECO:0007669"/>
    <property type="project" value="UniProtKB-SubCell"/>
</dbReference>
<name>A0AB34FTC0_9HYPO</name>
<keyword evidence="6 9" id="KW-0732">Signal</keyword>
<feature type="chain" id="PRO_5044271454" description="CFEM domain-containing protein" evidence="9">
    <location>
        <begin position="17"/>
        <end position="109"/>
    </location>
</feature>
<evidence type="ECO:0000313" key="12">
    <source>
        <dbReference type="Proteomes" id="UP001163105"/>
    </source>
</evidence>
<keyword evidence="5" id="KW-0472">Membrane</keyword>
<evidence type="ECO:0000256" key="6">
    <source>
        <dbReference type="ARBA" id="ARBA00022729"/>
    </source>
</evidence>
<feature type="domain" description="CFEM" evidence="10">
    <location>
        <begin position="19"/>
        <end position="82"/>
    </location>
</feature>
<keyword evidence="4" id="KW-0964">Secreted</keyword>
<gene>
    <name evidence="11" type="ORF">O9K51_05635</name>
</gene>
<dbReference type="GO" id="GO:0098552">
    <property type="term" value="C:side of membrane"/>
    <property type="evidence" value="ECO:0007669"/>
    <property type="project" value="UniProtKB-KW"/>
</dbReference>
<evidence type="ECO:0000256" key="7">
    <source>
        <dbReference type="ARBA" id="ARBA00023157"/>
    </source>
</evidence>
<organism evidence="11 12">
    <name type="scientific">Purpureocillium lavendulum</name>
    <dbReference type="NCBI Taxonomy" id="1247861"/>
    <lineage>
        <taxon>Eukaryota</taxon>
        <taxon>Fungi</taxon>
        <taxon>Dikarya</taxon>
        <taxon>Ascomycota</taxon>
        <taxon>Pezizomycotina</taxon>
        <taxon>Sordariomycetes</taxon>
        <taxon>Hypocreomycetidae</taxon>
        <taxon>Hypocreales</taxon>
        <taxon>Ophiocordycipitaceae</taxon>
        <taxon>Purpureocillium</taxon>
    </lineage>
</organism>
<evidence type="ECO:0000259" key="10">
    <source>
        <dbReference type="Pfam" id="PF05730"/>
    </source>
</evidence>
<evidence type="ECO:0000256" key="2">
    <source>
        <dbReference type="ARBA" id="ARBA00004613"/>
    </source>
</evidence>
<evidence type="ECO:0000256" key="4">
    <source>
        <dbReference type="ARBA" id="ARBA00022525"/>
    </source>
</evidence>
<keyword evidence="5" id="KW-0325">Glycoprotein</keyword>
<dbReference type="Proteomes" id="UP001163105">
    <property type="component" value="Unassembled WGS sequence"/>
</dbReference>
<keyword evidence="8" id="KW-0449">Lipoprotein</keyword>
<reference evidence="11" key="1">
    <citation type="submission" date="2023-01" db="EMBL/GenBank/DDBJ databases">
        <title>The growth and conidiation of Purpureocillium lavendulum are regulated by nitrogen source and histone H3K14 acetylation.</title>
        <authorList>
            <person name="Tang P."/>
            <person name="Han J."/>
            <person name="Zhang C."/>
            <person name="Tang P."/>
            <person name="Qi F."/>
            <person name="Zhang K."/>
            <person name="Liang L."/>
        </authorList>
    </citation>
    <scope>NUCLEOTIDE SEQUENCE</scope>
    <source>
        <strain evidence="11">YMF1.00683</strain>
    </source>
</reference>
<evidence type="ECO:0000256" key="3">
    <source>
        <dbReference type="ARBA" id="ARBA00010031"/>
    </source>
</evidence>
<keyword evidence="7" id="KW-1015">Disulfide bond</keyword>
<evidence type="ECO:0000313" key="11">
    <source>
        <dbReference type="EMBL" id="KAJ6442083.1"/>
    </source>
</evidence>
<evidence type="ECO:0000256" key="5">
    <source>
        <dbReference type="ARBA" id="ARBA00022622"/>
    </source>
</evidence>
<evidence type="ECO:0000256" key="1">
    <source>
        <dbReference type="ARBA" id="ARBA00004589"/>
    </source>
</evidence>
<dbReference type="AlphaFoldDB" id="A0AB34FTC0"/>
<keyword evidence="12" id="KW-1185">Reference proteome</keyword>
<dbReference type="EMBL" id="JAQHRD010000004">
    <property type="protein sequence ID" value="KAJ6442083.1"/>
    <property type="molecule type" value="Genomic_DNA"/>
</dbReference>
<evidence type="ECO:0000256" key="9">
    <source>
        <dbReference type="SAM" id="SignalP"/>
    </source>
</evidence>
<evidence type="ECO:0000256" key="8">
    <source>
        <dbReference type="ARBA" id="ARBA00023288"/>
    </source>
</evidence>
<protein>
    <recommendedName>
        <fullName evidence="10">CFEM domain-containing protein</fullName>
    </recommendedName>
</protein>
<dbReference type="Pfam" id="PF05730">
    <property type="entry name" value="CFEM"/>
    <property type="match status" value="1"/>
</dbReference>
<sequence length="109" mass="11821">MKAVSILATLVSVAFAQSLNDIDACARPALEAAIQKNKCDLIDLKCACSKFDQIRADATKDIIEACGEKKTISTFNPTAPSCHLSEPCAPYGEGGWLDGRFLETRNEKR</sequence>
<comment type="similarity">
    <text evidence="3">Belongs to the RBT5 family.</text>
</comment>